<feature type="region of interest" description="Disordered" evidence="1">
    <location>
        <begin position="1"/>
        <end position="35"/>
    </location>
</feature>
<dbReference type="Proteomes" id="UP000664534">
    <property type="component" value="Unassembled WGS sequence"/>
</dbReference>
<comment type="caution">
    <text evidence="3">The sequence shown here is derived from an EMBL/GenBank/DDBJ whole genome shotgun (WGS) entry which is preliminary data.</text>
</comment>
<feature type="domain" description="Heterokaryon incompatibility" evidence="2">
    <location>
        <begin position="284"/>
        <end position="431"/>
    </location>
</feature>
<dbReference type="PANTHER" id="PTHR33112:SF12">
    <property type="entry name" value="HETEROKARYON INCOMPATIBILITY DOMAIN-CONTAINING PROTEIN"/>
    <property type="match status" value="1"/>
</dbReference>
<evidence type="ECO:0000256" key="1">
    <source>
        <dbReference type="SAM" id="MobiDB-lite"/>
    </source>
</evidence>
<proteinExistence type="predicted"/>
<reference evidence="3" key="1">
    <citation type="submission" date="2021-03" db="EMBL/GenBank/DDBJ databases">
        <authorList>
            <person name="Tagirdzhanova G."/>
        </authorList>
    </citation>
    <scope>NUCLEOTIDE SEQUENCE</scope>
</reference>
<dbReference type="InterPro" id="IPR010730">
    <property type="entry name" value="HET"/>
</dbReference>
<organism evidence="3 4">
    <name type="scientific">Imshaugia aleurites</name>
    <dbReference type="NCBI Taxonomy" id="172621"/>
    <lineage>
        <taxon>Eukaryota</taxon>
        <taxon>Fungi</taxon>
        <taxon>Dikarya</taxon>
        <taxon>Ascomycota</taxon>
        <taxon>Pezizomycotina</taxon>
        <taxon>Lecanoromycetes</taxon>
        <taxon>OSLEUM clade</taxon>
        <taxon>Lecanoromycetidae</taxon>
        <taxon>Lecanorales</taxon>
        <taxon>Lecanorineae</taxon>
        <taxon>Parmeliaceae</taxon>
        <taxon>Imshaugia</taxon>
    </lineage>
</organism>
<sequence length="839" mass="95466">MAEKEEASSDTHEQSRRAEGDRRSEPSTNDETLDITELRKSLSGLDASGKELYPGFEKVFWDWHAQTHKKPEVKRQETATIPSRAWWVENPEILPPTDPSYLCIVCKHINFRYLLNSPPQQLKELVPLSSLEKIIQKKECAFCRLIVHTIKIAFREDKLPFEIDGKPVFCELRVLPMETNITGPRQLCVYLNLLPKAKSIEASTDLLIYRIVNEHSKNGEMTNENPISLSRMNLSTIKHWYLTCLDGRCGGAPFASPRVNLPNGFRLIDVQRMCIVGGDNNSRYLALSYVWGNSKTLLNTKDIRADLETEAGLLKKLEELPKTIKDTMNLVKELREQYLWVDSLCIIQDDPEDKANQIKAMDFIYSSAILTIAATSGDSADAGLLGGQTNLRTFTQLVEKVQGLSLTNRPTTFDKQVDQSPWNTRAWTFQERILSSRVLFVADQRCFFTCRHRPDAFMESLDDVESGLTGNPSPSVLSDYSRNLIPSSRAVNVLSYSRTVEAYTSRQLTFASDILDAFEGVAARFRPLFRSDLIFGIPRSELDSQILWQPYGPMTRRRDPHTGLPIFPSWSWAGWVGKVRCIIRENLSRIEWIGNDGKKFTSKDCQYPKGANRDPVKRVLYRCAWKGALEKGVPYYWEVKNPDQYFLHPTALEDERTIGPDLRKGTDHIVFQAEATDVFQIGWGHYLTMAIYFHKCTPENHTVCPLPLRDPDGFIAGYVLVPGDVSTKMNAEVHYEIIMISRTMVFSQADRGEGNPDLLVDNEATTLEKTHFPDAPDINTSTSGYGFDEQRFDSKKPWCLYNIMLIETREDVAYRLGVGTMHIDAWAQAKPEKKTIVLG</sequence>
<accession>A0A8H3FNP3</accession>
<dbReference type="EMBL" id="CAJPDT010000036">
    <property type="protein sequence ID" value="CAF9924366.1"/>
    <property type="molecule type" value="Genomic_DNA"/>
</dbReference>
<dbReference type="OrthoDB" id="2975793at2759"/>
<gene>
    <name evidence="3" type="ORF">IMSHALPRED_006164</name>
</gene>
<dbReference type="Pfam" id="PF06985">
    <property type="entry name" value="HET"/>
    <property type="match status" value="1"/>
</dbReference>
<dbReference type="PANTHER" id="PTHR33112">
    <property type="entry name" value="DOMAIN PROTEIN, PUTATIVE-RELATED"/>
    <property type="match status" value="1"/>
</dbReference>
<name>A0A8H3FNP3_9LECA</name>
<evidence type="ECO:0000313" key="4">
    <source>
        <dbReference type="Proteomes" id="UP000664534"/>
    </source>
</evidence>
<keyword evidence="4" id="KW-1185">Reference proteome</keyword>
<feature type="compositionally biased region" description="Basic and acidic residues" evidence="1">
    <location>
        <begin position="1"/>
        <end position="25"/>
    </location>
</feature>
<evidence type="ECO:0000259" key="2">
    <source>
        <dbReference type="Pfam" id="PF06985"/>
    </source>
</evidence>
<dbReference type="AlphaFoldDB" id="A0A8H3FNP3"/>
<protein>
    <recommendedName>
        <fullName evidence="2">Heterokaryon incompatibility domain-containing protein</fullName>
    </recommendedName>
</protein>
<evidence type="ECO:0000313" key="3">
    <source>
        <dbReference type="EMBL" id="CAF9924366.1"/>
    </source>
</evidence>